<accession>A0A6I4VLR3</accession>
<dbReference type="AlphaFoldDB" id="A0A6I4VLR3"/>
<sequence length="64" mass="7331">MKVHIFSNESHLFNRFVLGKSAKQFIAERGLDSDITSIQPDLSKEEINYIQKLQNVIIGLIMPD</sequence>
<comment type="caution">
    <text evidence="1">The sequence shown here is derived from an EMBL/GenBank/DDBJ whole genome shotgun (WGS) entry which is preliminary data.</text>
</comment>
<evidence type="ECO:0000313" key="2">
    <source>
        <dbReference type="Proteomes" id="UP000430692"/>
    </source>
</evidence>
<dbReference type="RefSeq" id="WP_160799380.1">
    <property type="nucleotide sequence ID" value="NZ_WUUL01000001.1"/>
</dbReference>
<organism evidence="1 2">
    <name type="scientific">Shimazuella alba</name>
    <dbReference type="NCBI Taxonomy" id="2690964"/>
    <lineage>
        <taxon>Bacteria</taxon>
        <taxon>Bacillati</taxon>
        <taxon>Bacillota</taxon>
        <taxon>Bacilli</taxon>
        <taxon>Bacillales</taxon>
        <taxon>Thermoactinomycetaceae</taxon>
        <taxon>Shimazuella</taxon>
    </lineage>
</organism>
<reference evidence="1 2" key="1">
    <citation type="submission" date="2019-12" db="EMBL/GenBank/DDBJ databases">
        <title>Whole-genome analyses of novel actinobacteria.</title>
        <authorList>
            <person name="Sahin N."/>
            <person name="Saygin H."/>
        </authorList>
    </citation>
    <scope>NUCLEOTIDE SEQUENCE [LARGE SCALE GENOMIC DNA]</scope>
    <source>
        <strain evidence="1 2">KC615</strain>
    </source>
</reference>
<dbReference type="Proteomes" id="UP000430692">
    <property type="component" value="Unassembled WGS sequence"/>
</dbReference>
<protein>
    <submittedName>
        <fullName evidence="1">Uncharacterized protein</fullName>
    </submittedName>
</protein>
<keyword evidence="2" id="KW-1185">Reference proteome</keyword>
<dbReference type="EMBL" id="WUUL01000001">
    <property type="protein sequence ID" value="MXQ52347.1"/>
    <property type="molecule type" value="Genomic_DNA"/>
</dbReference>
<name>A0A6I4VLR3_9BACL</name>
<gene>
    <name evidence="1" type="ORF">GSM42_00985</name>
</gene>
<evidence type="ECO:0000313" key="1">
    <source>
        <dbReference type="EMBL" id="MXQ52347.1"/>
    </source>
</evidence>
<proteinExistence type="predicted"/>